<dbReference type="InterPro" id="IPR052353">
    <property type="entry name" value="Benzoxazolinone_Detox_Enz"/>
</dbReference>
<evidence type="ECO:0000259" key="1">
    <source>
        <dbReference type="PROSITE" id="PS51340"/>
    </source>
</evidence>
<dbReference type="InterPro" id="IPR005163">
    <property type="entry name" value="Tri_helical_YiiM-like"/>
</dbReference>
<name>A0ABP2YTY8_STASI</name>
<proteinExistence type="predicted"/>
<dbReference type="InterPro" id="IPR005302">
    <property type="entry name" value="MoCF_Sase_C"/>
</dbReference>
<protein>
    <recommendedName>
        <fullName evidence="1">MOSC domain-containing protein</fullName>
    </recommendedName>
</protein>
<dbReference type="Proteomes" id="UP000017131">
    <property type="component" value="Unassembled WGS sequence"/>
</dbReference>
<reference evidence="2 3" key="1">
    <citation type="journal article" date="2013" name="Genome Announc.">
        <title>Draft Genome Sequence of Staphylococcus simulans UMC-CNS-990, Isolated from a Case of Chronic Bovine Mastitis.</title>
        <authorList>
            <person name="Calcutt M.J."/>
            <person name="Foecking M.F."/>
            <person name="Hsieh H.Y."/>
            <person name="Perry J."/>
            <person name="Stewart G.C."/>
            <person name="Middleton J.R."/>
        </authorList>
    </citation>
    <scope>NUCLEOTIDE SEQUENCE [LARGE SCALE GENOMIC DNA]</scope>
    <source>
        <strain evidence="2 3">UMC-CNS-990</strain>
    </source>
</reference>
<dbReference type="GeneID" id="77330549"/>
<dbReference type="PROSITE" id="PS51340">
    <property type="entry name" value="MOSC"/>
    <property type="match status" value="1"/>
</dbReference>
<dbReference type="Pfam" id="PF03475">
    <property type="entry name" value="YiiM_3-alpha"/>
    <property type="match status" value="1"/>
</dbReference>
<dbReference type="InterPro" id="IPR011037">
    <property type="entry name" value="Pyrv_Knase-like_insert_dom_sf"/>
</dbReference>
<evidence type="ECO:0000313" key="2">
    <source>
        <dbReference type="EMBL" id="ERS93491.1"/>
    </source>
</evidence>
<dbReference type="PANTHER" id="PTHR30212">
    <property type="entry name" value="PROTEIN YIIM"/>
    <property type="match status" value="1"/>
</dbReference>
<accession>A0ABP2YTY8</accession>
<sequence>MSRIETLFVGGVETVGHPHAVNKLDQQWMTAAYKKAMPIPVFLTKSGLEGDDVGDKKHHGGPEKALFAYSVIHYDKWAEEYPDAEFKAGTNGENVSVTDMDETTVCIGDIYRVGEALVQVSQPRRPCWKPGRRVKWIDFGQRIQDTGRTGWYFRVLEEGRIQQGDVFELVERPCETWTIAKMNDVLYHHTDHPQLMRQLMDNDYTPPSWKEELSQLLEGEAVDHTPRLYGPNI</sequence>
<dbReference type="Pfam" id="PF03473">
    <property type="entry name" value="MOSC"/>
    <property type="match status" value="1"/>
</dbReference>
<dbReference type="RefSeq" id="WP_023015593.1">
    <property type="nucleotide sequence ID" value="NZ_AXDY01000005.1"/>
</dbReference>
<comment type="caution">
    <text evidence="2">The sequence shown here is derived from an EMBL/GenBank/DDBJ whole genome shotgun (WGS) entry which is preliminary data.</text>
</comment>
<dbReference type="Gene3D" id="2.40.33.20">
    <property type="entry name" value="PK beta-barrel domain-like"/>
    <property type="match status" value="1"/>
</dbReference>
<evidence type="ECO:0000313" key="3">
    <source>
        <dbReference type="Proteomes" id="UP000017131"/>
    </source>
</evidence>
<organism evidence="2 3">
    <name type="scientific">Staphylococcus simulans UMC-CNS-990</name>
    <dbReference type="NCBI Taxonomy" id="1405498"/>
    <lineage>
        <taxon>Bacteria</taxon>
        <taxon>Bacillati</taxon>
        <taxon>Bacillota</taxon>
        <taxon>Bacilli</taxon>
        <taxon>Bacillales</taxon>
        <taxon>Staphylococcaceae</taxon>
        <taxon>Staphylococcus</taxon>
    </lineage>
</organism>
<dbReference type="PANTHER" id="PTHR30212:SF2">
    <property type="entry name" value="PROTEIN YIIM"/>
    <property type="match status" value="1"/>
</dbReference>
<dbReference type="SUPFAM" id="SSF50800">
    <property type="entry name" value="PK beta-barrel domain-like"/>
    <property type="match status" value="1"/>
</dbReference>
<dbReference type="EMBL" id="AXDY01000005">
    <property type="protein sequence ID" value="ERS93491.1"/>
    <property type="molecule type" value="Genomic_DNA"/>
</dbReference>
<feature type="domain" description="MOSC" evidence="1">
    <location>
        <begin position="35"/>
        <end position="170"/>
    </location>
</feature>
<keyword evidence="3" id="KW-1185">Reference proteome</keyword>
<gene>
    <name evidence="2" type="ORF">SSIM_07240</name>
</gene>